<accession>R9PIM6</accession>
<proteinExistence type="predicted"/>
<dbReference type="AlphaFoldDB" id="R9PIM6"/>
<evidence type="ECO:0000313" key="2">
    <source>
        <dbReference type="EMBL" id="GAD01234.1"/>
    </source>
</evidence>
<keyword evidence="1" id="KW-0812">Transmembrane</keyword>
<gene>
    <name evidence="2" type="ORF">AALB_1314</name>
</gene>
<keyword evidence="3" id="KW-1185">Reference proteome</keyword>
<keyword evidence="1" id="KW-1133">Transmembrane helix</keyword>
<comment type="caution">
    <text evidence="2">The sequence shown here is derived from an EMBL/GenBank/DDBJ whole genome shotgun (WGS) entry which is preliminary data.</text>
</comment>
<name>R9PIM6_AGAAL</name>
<organism evidence="2 3">
    <name type="scientific">Agarivorans albus MKT 106</name>
    <dbReference type="NCBI Taxonomy" id="1331007"/>
    <lineage>
        <taxon>Bacteria</taxon>
        <taxon>Pseudomonadati</taxon>
        <taxon>Pseudomonadota</taxon>
        <taxon>Gammaproteobacteria</taxon>
        <taxon>Alteromonadales</taxon>
        <taxon>Alteromonadaceae</taxon>
        <taxon>Agarivorans</taxon>
    </lineage>
</organism>
<keyword evidence="1" id="KW-0472">Membrane</keyword>
<dbReference type="EMBL" id="BARX01000006">
    <property type="protein sequence ID" value="GAD01234.1"/>
    <property type="molecule type" value="Genomic_DNA"/>
</dbReference>
<dbReference type="STRING" id="1331007.AALB_1314"/>
<protein>
    <submittedName>
        <fullName evidence="2">Uncharacterized protein</fullName>
    </submittedName>
</protein>
<evidence type="ECO:0000256" key="1">
    <source>
        <dbReference type="SAM" id="Phobius"/>
    </source>
</evidence>
<reference evidence="2" key="1">
    <citation type="journal article" date="2013" name="Genome Announc.">
        <title>Draft Genome Sequence of Agarivorans albus Strain MKT 106T, an Agarolytic Marine Bacterium.</title>
        <authorList>
            <person name="Yasuike M."/>
            <person name="Nakamura Y."/>
            <person name="Kai W."/>
            <person name="Fujiwara A."/>
            <person name="Fukui Y."/>
            <person name="Satomi M."/>
            <person name="Sano M."/>
        </authorList>
    </citation>
    <scope>NUCLEOTIDE SEQUENCE [LARGE SCALE GENOMIC DNA]</scope>
</reference>
<evidence type="ECO:0000313" key="3">
    <source>
        <dbReference type="Proteomes" id="UP000014461"/>
    </source>
</evidence>
<dbReference type="Proteomes" id="UP000014461">
    <property type="component" value="Unassembled WGS sequence"/>
</dbReference>
<sequence length="55" mass="6005">MAFIGAIINISVQIQLNKHFLFCHIVFENQAAVAVLLGFCVFFVVLGLTIAISPL</sequence>
<feature type="transmembrane region" description="Helical" evidence="1">
    <location>
        <begin position="31"/>
        <end position="52"/>
    </location>
</feature>